<evidence type="ECO:0000256" key="1">
    <source>
        <dbReference type="SAM" id="MobiDB-lite"/>
    </source>
</evidence>
<evidence type="ECO:0000313" key="2">
    <source>
        <dbReference type="EMBL" id="QIP13234.1"/>
    </source>
</evidence>
<dbReference type="Gene3D" id="1.20.5.340">
    <property type="match status" value="1"/>
</dbReference>
<proteinExistence type="predicted"/>
<dbReference type="SUPFAM" id="SSF57997">
    <property type="entry name" value="Tropomyosin"/>
    <property type="match status" value="1"/>
</dbReference>
<reference evidence="2 3" key="1">
    <citation type="submission" date="2020-03" db="EMBL/GenBank/DDBJ databases">
        <authorList>
            <person name="Kim M.K."/>
        </authorList>
    </citation>
    <scope>NUCLEOTIDE SEQUENCE [LARGE SCALE GENOMIC DNA]</scope>
    <source>
        <strain evidence="2 3">BT328</strain>
    </source>
</reference>
<dbReference type="KEGG" id="spib:G8759_11650"/>
<accession>A0A6G9ALL6</accession>
<name>A0A6G9ALL6_9BACT</name>
<dbReference type="RefSeq" id="WP_167208102.1">
    <property type="nucleotide sequence ID" value="NZ_CP050063.1"/>
</dbReference>
<sequence>MVSEHQIVALVEQLERKIGLLKDVYDDAKRRIRQLESQNNDLNNRLKEQQTQTKELQKKLDNSEKKVLKSKDFGIIVSTNLSETDTNAELKKQLDEYIRELERCIAHLSSLS</sequence>
<gene>
    <name evidence="2" type="ORF">G8759_11650</name>
</gene>
<dbReference type="AlphaFoldDB" id="A0A6G9ALL6"/>
<dbReference type="Proteomes" id="UP000501802">
    <property type="component" value="Chromosome"/>
</dbReference>
<keyword evidence="3" id="KW-1185">Reference proteome</keyword>
<protein>
    <submittedName>
        <fullName evidence="2">Uncharacterized protein</fullName>
    </submittedName>
</protein>
<organism evidence="2 3">
    <name type="scientific">Spirosoma aureum</name>
    <dbReference type="NCBI Taxonomy" id="2692134"/>
    <lineage>
        <taxon>Bacteria</taxon>
        <taxon>Pseudomonadati</taxon>
        <taxon>Bacteroidota</taxon>
        <taxon>Cytophagia</taxon>
        <taxon>Cytophagales</taxon>
        <taxon>Cytophagaceae</taxon>
        <taxon>Spirosoma</taxon>
    </lineage>
</organism>
<evidence type="ECO:0000313" key="3">
    <source>
        <dbReference type="Proteomes" id="UP000501802"/>
    </source>
</evidence>
<feature type="region of interest" description="Disordered" evidence="1">
    <location>
        <begin position="40"/>
        <end position="61"/>
    </location>
</feature>
<dbReference type="EMBL" id="CP050063">
    <property type="protein sequence ID" value="QIP13234.1"/>
    <property type="molecule type" value="Genomic_DNA"/>
</dbReference>